<organism evidence="1">
    <name type="scientific">Spirodela intermedia</name>
    <name type="common">Intermediate duckweed</name>
    <dbReference type="NCBI Taxonomy" id="51605"/>
    <lineage>
        <taxon>Eukaryota</taxon>
        <taxon>Viridiplantae</taxon>
        <taxon>Streptophyta</taxon>
        <taxon>Embryophyta</taxon>
        <taxon>Tracheophyta</taxon>
        <taxon>Spermatophyta</taxon>
        <taxon>Magnoliopsida</taxon>
        <taxon>Liliopsida</taxon>
        <taxon>Araceae</taxon>
        <taxon>Lemnoideae</taxon>
        <taxon>Spirodela</taxon>
    </lineage>
</organism>
<evidence type="ECO:0000313" key="1">
    <source>
        <dbReference type="EMBL" id="CAA2626945.1"/>
    </source>
</evidence>
<accession>A0A7I8J9W9</accession>
<reference evidence="1 2" key="1">
    <citation type="submission" date="2019-12" db="EMBL/GenBank/DDBJ databases">
        <authorList>
            <person name="Scholz U."/>
            <person name="Mascher M."/>
            <person name="Fiebig A."/>
        </authorList>
    </citation>
    <scope>NUCLEOTIDE SEQUENCE</scope>
</reference>
<proteinExistence type="predicted"/>
<dbReference type="AlphaFoldDB" id="A0A7I8J9W9"/>
<dbReference type="EMBL" id="CACRZD030000009">
    <property type="protein sequence ID" value="CAA6666242.1"/>
    <property type="molecule type" value="Genomic_DNA"/>
</dbReference>
<dbReference type="Proteomes" id="UP001189122">
    <property type="component" value="Unassembled WGS sequence"/>
</dbReference>
<name>A0A7I8J9W9_SPIIN</name>
<dbReference type="EMBL" id="LR743596">
    <property type="protein sequence ID" value="CAA2626945.1"/>
    <property type="molecule type" value="Genomic_DNA"/>
</dbReference>
<evidence type="ECO:0000313" key="2">
    <source>
        <dbReference type="Proteomes" id="UP001189122"/>
    </source>
</evidence>
<sequence length="184" mass="19330">MARNHDSNIATAGLPALRVELCADSISVATMFSTETSCLRLPAILPRPSLVAPHASPDGTTVGTVAVASGPPPSSVRSGIAEAVSCEPEGDAGSAPRLVRIVAVVGEGTVSPLKGASWEQVMLHTIATAGYQSITELLRRYRAPNKMTHQSVPLELLMKVPEIGPRHWGEGTGEELESDVGHFF</sequence>
<keyword evidence="2" id="KW-1185">Reference proteome</keyword>
<protein>
    <submittedName>
        <fullName evidence="1">Uncharacterized protein</fullName>
    </submittedName>
</protein>
<gene>
    <name evidence="1" type="ORF">SI7747_09012631</name>
</gene>